<evidence type="ECO:0000313" key="12">
    <source>
        <dbReference type="EMBL" id="GFR23289.1"/>
    </source>
</evidence>
<dbReference type="OrthoDB" id="6435855at2759"/>
<dbReference type="SMART" id="SM00918">
    <property type="entry name" value="Lig_chan-Glu_bd"/>
    <property type="match status" value="1"/>
</dbReference>
<dbReference type="Gene3D" id="3.40.190.10">
    <property type="entry name" value="Periplasmic binding protein-like II"/>
    <property type="match status" value="1"/>
</dbReference>
<dbReference type="InterPro" id="IPR019594">
    <property type="entry name" value="Glu/Gly-bd"/>
</dbReference>
<evidence type="ECO:0000256" key="2">
    <source>
        <dbReference type="ARBA" id="ARBA00022448"/>
    </source>
</evidence>
<evidence type="ECO:0000259" key="11">
    <source>
        <dbReference type="SMART" id="SM00918"/>
    </source>
</evidence>
<evidence type="ECO:0000256" key="9">
    <source>
        <dbReference type="ARBA" id="ARBA00023286"/>
    </source>
</evidence>
<organism evidence="12 13">
    <name type="scientific">Trichonephila clavata</name>
    <name type="common">Joro spider</name>
    <name type="synonym">Nephila clavata</name>
    <dbReference type="NCBI Taxonomy" id="2740835"/>
    <lineage>
        <taxon>Eukaryota</taxon>
        <taxon>Metazoa</taxon>
        <taxon>Ecdysozoa</taxon>
        <taxon>Arthropoda</taxon>
        <taxon>Chelicerata</taxon>
        <taxon>Arachnida</taxon>
        <taxon>Araneae</taxon>
        <taxon>Araneomorphae</taxon>
        <taxon>Entelegynae</taxon>
        <taxon>Araneoidea</taxon>
        <taxon>Nephilidae</taxon>
        <taxon>Trichonephila</taxon>
    </lineage>
</organism>
<dbReference type="Proteomes" id="UP000887116">
    <property type="component" value="Unassembled WGS sequence"/>
</dbReference>
<dbReference type="EMBL" id="BMAO01008424">
    <property type="protein sequence ID" value="GFR23289.1"/>
    <property type="molecule type" value="Genomic_DNA"/>
</dbReference>
<evidence type="ECO:0000256" key="3">
    <source>
        <dbReference type="ARBA" id="ARBA00022692"/>
    </source>
</evidence>
<protein>
    <recommendedName>
        <fullName evidence="11">Ionotropic glutamate receptor L-glutamate and glycine-binding domain-containing protein</fullName>
    </recommendedName>
</protein>
<proteinExistence type="predicted"/>
<comment type="caution">
    <text evidence="12">The sequence shown here is derived from an EMBL/GenBank/DDBJ whole genome shotgun (WGS) entry which is preliminary data.</text>
</comment>
<keyword evidence="13" id="KW-1185">Reference proteome</keyword>
<dbReference type="AlphaFoldDB" id="A0A8X6LX62"/>
<dbReference type="GO" id="GO:0015276">
    <property type="term" value="F:ligand-gated monoatomic ion channel activity"/>
    <property type="evidence" value="ECO:0007669"/>
    <property type="project" value="InterPro"/>
</dbReference>
<keyword evidence="2" id="KW-0813">Transport</keyword>
<evidence type="ECO:0000256" key="6">
    <source>
        <dbReference type="ARBA" id="ARBA00023136"/>
    </source>
</evidence>
<keyword evidence="7" id="KW-0675">Receptor</keyword>
<feature type="domain" description="Ionotropic glutamate receptor L-glutamate and glycine-binding" evidence="11">
    <location>
        <begin position="13"/>
        <end position="79"/>
    </location>
</feature>
<evidence type="ECO:0000256" key="4">
    <source>
        <dbReference type="ARBA" id="ARBA00022989"/>
    </source>
</evidence>
<evidence type="ECO:0000256" key="1">
    <source>
        <dbReference type="ARBA" id="ARBA00004141"/>
    </source>
</evidence>
<reference evidence="12" key="1">
    <citation type="submission" date="2020-07" db="EMBL/GenBank/DDBJ databases">
        <title>Multicomponent nature underlies the extraordinary mechanical properties of spider dragline silk.</title>
        <authorList>
            <person name="Kono N."/>
            <person name="Nakamura H."/>
            <person name="Mori M."/>
            <person name="Yoshida Y."/>
            <person name="Ohtoshi R."/>
            <person name="Malay A.D."/>
            <person name="Moran D.A.P."/>
            <person name="Tomita M."/>
            <person name="Numata K."/>
            <person name="Arakawa K."/>
        </authorList>
    </citation>
    <scope>NUCLEOTIDE SEQUENCE</scope>
</reference>
<dbReference type="GO" id="GO:0016020">
    <property type="term" value="C:membrane"/>
    <property type="evidence" value="ECO:0007669"/>
    <property type="project" value="UniProtKB-SubCell"/>
</dbReference>
<keyword evidence="9" id="KW-1071">Ligand-gated ion channel</keyword>
<sequence length="86" mass="9519">MKNLHFPSKIKVAIVQLKNMFTSEKVNGEYVIGGVEEKMLNVLAEKLNFQYEILTSPNGQYGSRNTNGTWDGIIGLIQSGKADMGL</sequence>
<evidence type="ECO:0000256" key="10">
    <source>
        <dbReference type="ARBA" id="ARBA00023303"/>
    </source>
</evidence>
<comment type="subcellular location">
    <subcellularLocation>
        <location evidence="1">Membrane</location>
        <topology evidence="1">Multi-pass membrane protein</topology>
    </subcellularLocation>
</comment>
<keyword evidence="4" id="KW-1133">Transmembrane helix</keyword>
<name>A0A8X6LX62_TRICU</name>
<gene>
    <name evidence="12" type="ORF">TNCT_445701</name>
</gene>
<dbReference type="Pfam" id="PF10613">
    <property type="entry name" value="Lig_chan-Glu_bd"/>
    <property type="match status" value="1"/>
</dbReference>
<accession>A0A8X6LX62</accession>
<evidence type="ECO:0000313" key="13">
    <source>
        <dbReference type="Proteomes" id="UP000887116"/>
    </source>
</evidence>
<keyword evidence="10" id="KW-0407">Ion channel</keyword>
<evidence type="ECO:0000256" key="5">
    <source>
        <dbReference type="ARBA" id="ARBA00023065"/>
    </source>
</evidence>
<dbReference type="SUPFAM" id="SSF53850">
    <property type="entry name" value="Periplasmic binding protein-like II"/>
    <property type="match status" value="1"/>
</dbReference>
<evidence type="ECO:0000256" key="8">
    <source>
        <dbReference type="ARBA" id="ARBA00023180"/>
    </source>
</evidence>
<keyword evidence="8" id="KW-0325">Glycoprotein</keyword>
<keyword evidence="5" id="KW-0406">Ion transport</keyword>
<evidence type="ECO:0000256" key="7">
    <source>
        <dbReference type="ARBA" id="ARBA00023170"/>
    </source>
</evidence>
<keyword evidence="6" id="KW-0472">Membrane</keyword>
<keyword evidence="3" id="KW-0812">Transmembrane</keyword>